<dbReference type="STRING" id="1229276.DI53_2628"/>
<evidence type="ECO:0000259" key="2">
    <source>
        <dbReference type="Pfam" id="PF06439"/>
    </source>
</evidence>
<proteinExistence type="predicted"/>
<evidence type="ECO:0000256" key="1">
    <source>
        <dbReference type="SAM" id="SignalP"/>
    </source>
</evidence>
<feature type="chain" id="PRO_5002138490" description="3-keto-alpha-glucoside-1,2-lyase/3-keto-2-hydroxy-glucal hydratase domain-containing protein" evidence="1">
    <location>
        <begin position="22"/>
        <end position="245"/>
    </location>
</feature>
<feature type="signal peptide" evidence="1">
    <location>
        <begin position="1"/>
        <end position="21"/>
    </location>
</feature>
<dbReference type="Gene3D" id="2.60.120.560">
    <property type="entry name" value="Exo-inulinase, domain 1"/>
    <property type="match status" value="1"/>
</dbReference>
<name>A0A0B8SZV9_9SPHI</name>
<sequence>MKALYLLNTALFTALSLACIAQTKFKPEDTEFYEPKPRVVMNDAQVPNDAIILFDGKTLDKWESKNNPSQAAPWTVQDAVLTVNPSTGDIQTKEKFEDFQLHIEWKSPEKIKGEGQGRGNSGIFLQGLYEVQVLDNDDNPTYVNGQAGSIYKQRPPLVEVRADQDKWHRYDIIYKAPRFNKDGMLISKATVTILHNGVLVQNNTQIEGTTEYIGLPKLQAHGSGPIVLQDHGDLVHFRNIWIRPL</sequence>
<keyword evidence="4" id="KW-1185">Reference proteome</keyword>
<dbReference type="Proteomes" id="UP000031802">
    <property type="component" value="Unassembled WGS sequence"/>
</dbReference>
<dbReference type="AlphaFoldDB" id="A0A0B8SZV9"/>
<dbReference type="eggNOG" id="COG2133">
    <property type="taxonomic scope" value="Bacteria"/>
</dbReference>
<evidence type="ECO:0000313" key="3">
    <source>
        <dbReference type="EMBL" id="KGE13567.1"/>
    </source>
</evidence>
<evidence type="ECO:0000313" key="4">
    <source>
        <dbReference type="Proteomes" id="UP000031802"/>
    </source>
</evidence>
<dbReference type="EMBL" id="JJMU01000048">
    <property type="protein sequence ID" value="KGE13567.1"/>
    <property type="molecule type" value="Genomic_DNA"/>
</dbReference>
<dbReference type="InterPro" id="IPR010496">
    <property type="entry name" value="AL/BT2_dom"/>
</dbReference>
<dbReference type="GO" id="GO:0016787">
    <property type="term" value="F:hydrolase activity"/>
    <property type="evidence" value="ECO:0007669"/>
    <property type="project" value="InterPro"/>
</dbReference>
<dbReference type="Pfam" id="PF06439">
    <property type="entry name" value="3keto-disac_hyd"/>
    <property type="match status" value="1"/>
</dbReference>
<reference evidence="4" key="1">
    <citation type="submission" date="2014-04" db="EMBL/GenBank/DDBJ databases">
        <title>Whole-Genome optical mapping and complete genome sequence of Sphingobacterium deserti sp. nov., a new spaces isolated from desert in the west of China.</title>
        <authorList>
            <person name="Teng C."/>
            <person name="Zhou Z."/>
            <person name="Li X."/>
            <person name="Chen M."/>
            <person name="Lin M."/>
            <person name="Wang L."/>
            <person name="Su S."/>
            <person name="Zhang C."/>
            <person name="Zhang W."/>
        </authorList>
    </citation>
    <scope>NUCLEOTIDE SEQUENCE [LARGE SCALE GENOMIC DNA]</scope>
    <source>
        <strain evidence="4">ACCC05744</strain>
    </source>
</reference>
<organism evidence="3 4">
    <name type="scientific">Sphingobacterium deserti</name>
    <dbReference type="NCBI Taxonomy" id="1229276"/>
    <lineage>
        <taxon>Bacteria</taxon>
        <taxon>Pseudomonadati</taxon>
        <taxon>Bacteroidota</taxon>
        <taxon>Sphingobacteriia</taxon>
        <taxon>Sphingobacteriales</taxon>
        <taxon>Sphingobacteriaceae</taxon>
        <taxon>Sphingobacterium</taxon>
    </lineage>
</organism>
<gene>
    <name evidence="3" type="ORF">DI53_2628</name>
</gene>
<keyword evidence="1" id="KW-0732">Signal</keyword>
<dbReference type="PROSITE" id="PS51257">
    <property type="entry name" value="PROKAR_LIPOPROTEIN"/>
    <property type="match status" value="1"/>
</dbReference>
<feature type="domain" description="3-keto-alpha-glucoside-1,2-lyase/3-keto-2-hydroxy-glucal hydratase" evidence="2">
    <location>
        <begin position="50"/>
        <end position="243"/>
    </location>
</feature>
<reference evidence="3 4" key="2">
    <citation type="journal article" date="2015" name="PLoS ONE">
        <title>Whole-Genome Optical Mapping and Finished Genome Sequence of Sphingobacterium deserti sp. nov., a New Species Isolated from the Western Desert of China.</title>
        <authorList>
            <person name="Teng C."/>
            <person name="Zhou Z."/>
            <person name="Molnar I."/>
            <person name="Li X."/>
            <person name="Tang R."/>
            <person name="Chen M."/>
            <person name="Wang L."/>
            <person name="Su S."/>
            <person name="Zhang W."/>
            <person name="Lin M."/>
        </authorList>
    </citation>
    <scope>NUCLEOTIDE SEQUENCE [LARGE SCALE GENOMIC DNA]</scope>
    <source>
        <strain evidence="4">ACCC05744</strain>
    </source>
</reference>
<comment type="caution">
    <text evidence="3">The sequence shown here is derived from an EMBL/GenBank/DDBJ whole genome shotgun (WGS) entry which is preliminary data.</text>
</comment>
<dbReference type="OrthoDB" id="190957at2"/>
<protein>
    <recommendedName>
        <fullName evidence="2">3-keto-alpha-glucoside-1,2-lyase/3-keto-2-hydroxy-glucal hydratase domain-containing protein</fullName>
    </recommendedName>
</protein>
<accession>A0A0B8SZV9</accession>
<dbReference type="RefSeq" id="WP_037500141.1">
    <property type="nucleotide sequence ID" value="NZ_JJMU01000048.1"/>
</dbReference>
<dbReference type="PATRIC" id="fig|1229276.3.peg.2700"/>